<dbReference type="InterPro" id="IPR037923">
    <property type="entry name" value="HTH-like"/>
</dbReference>
<feature type="domain" description="HTH araC/xylS-type" evidence="4">
    <location>
        <begin position="194"/>
        <end position="292"/>
    </location>
</feature>
<dbReference type="AlphaFoldDB" id="A0A2N5HFI7"/>
<protein>
    <submittedName>
        <fullName evidence="5">AraC family transcriptional regulator</fullName>
    </submittedName>
</protein>
<dbReference type="InterPro" id="IPR018062">
    <property type="entry name" value="HTH_AraC-typ_CS"/>
</dbReference>
<dbReference type="PROSITE" id="PS00041">
    <property type="entry name" value="HTH_ARAC_FAMILY_1"/>
    <property type="match status" value="1"/>
</dbReference>
<dbReference type="InterPro" id="IPR009057">
    <property type="entry name" value="Homeodomain-like_sf"/>
</dbReference>
<keyword evidence="2" id="KW-0238">DNA-binding</keyword>
<gene>
    <name evidence="5" type="ORF">CVD27_12125</name>
</gene>
<keyword evidence="6" id="KW-1185">Reference proteome</keyword>
<evidence type="ECO:0000256" key="3">
    <source>
        <dbReference type="ARBA" id="ARBA00023163"/>
    </source>
</evidence>
<dbReference type="PANTHER" id="PTHR43280:SF28">
    <property type="entry name" value="HTH-TYPE TRANSCRIPTIONAL ACTIVATOR RHAS"/>
    <property type="match status" value="1"/>
</dbReference>
<accession>A0A2N5HFI7</accession>
<dbReference type="InterPro" id="IPR020449">
    <property type="entry name" value="Tscrpt_reg_AraC-type_HTH"/>
</dbReference>
<dbReference type="OrthoDB" id="192171at2"/>
<evidence type="ECO:0000313" key="5">
    <source>
        <dbReference type="EMBL" id="PLS04243.1"/>
    </source>
</evidence>
<dbReference type="PROSITE" id="PS01124">
    <property type="entry name" value="HTH_ARAC_FAMILY_2"/>
    <property type="match status" value="1"/>
</dbReference>
<dbReference type="PRINTS" id="PR00032">
    <property type="entry name" value="HTHARAC"/>
</dbReference>
<evidence type="ECO:0000256" key="1">
    <source>
        <dbReference type="ARBA" id="ARBA00023015"/>
    </source>
</evidence>
<dbReference type="PANTHER" id="PTHR43280">
    <property type="entry name" value="ARAC-FAMILY TRANSCRIPTIONAL REGULATOR"/>
    <property type="match status" value="1"/>
</dbReference>
<dbReference type="SUPFAM" id="SSF46689">
    <property type="entry name" value="Homeodomain-like"/>
    <property type="match status" value="2"/>
</dbReference>
<keyword evidence="1" id="KW-0805">Transcription regulation</keyword>
<dbReference type="InterPro" id="IPR018060">
    <property type="entry name" value="HTH_AraC"/>
</dbReference>
<dbReference type="InterPro" id="IPR003313">
    <property type="entry name" value="AraC-bd"/>
</dbReference>
<dbReference type="Proteomes" id="UP000234950">
    <property type="component" value="Unassembled WGS sequence"/>
</dbReference>
<keyword evidence="3" id="KW-0804">Transcription</keyword>
<evidence type="ECO:0000259" key="4">
    <source>
        <dbReference type="PROSITE" id="PS01124"/>
    </source>
</evidence>
<reference evidence="5 6" key="1">
    <citation type="submission" date="2017-11" db="EMBL/GenBank/DDBJ databases">
        <title>Comparitive Functional Genomics of Dry Heat Resistant strains isolated from the Viking Spacecraft.</title>
        <authorList>
            <person name="Seuylemezian A."/>
            <person name="Cooper K."/>
            <person name="Vaishampayan P."/>
        </authorList>
    </citation>
    <scope>NUCLEOTIDE SEQUENCE [LARGE SCALE GENOMIC DNA]</scope>
    <source>
        <strain evidence="5 6">V32-6</strain>
    </source>
</reference>
<dbReference type="GO" id="GO:0043565">
    <property type="term" value="F:sequence-specific DNA binding"/>
    <property type="evidence" value="ECO:0007669"/>
    <property type="project" value="InterPro"/>
</dbReference>
<dbReference type="Pfam" id="PF02311">
    <property type="entry name" value="AraC_binding"/>
    <property type="match status" value="1"/>
</dbReference>
<dbReference type="Pfam" id="PF12833">
    <property type="entry name" value="HTH_18"/>
    <property type="match status" value="1"/>
</dbReference>
<dbReference type="SMART" id="SM00342">
    <property type="entry name" value="HTH_ARAC"/>
    <property type="match status" value="1"/>
</dbReference>
<organism evidence="5 6">
    <name type="scientific">Neobacillus cucumis</name>
    <dbReference type="NCBI Taxonomy" id="1740721"/>
    <lineage>
        <taxon>Bacteria</taxon>
        <taxon>Bacillati</taxon>
        <taxon>Bacillota</taxon>
        <taxon>Bacilli</taxon>
        <taxon>Bacillales</taxon>
        <taxon>Bacillaceae</taxon>
        <taxon>Neobacillus</taxon>
    </lineage>
</organism>
<name>A0A2N5HFI7_9BACI</name>
<evidence type="ECO:0000313" key="6">
    <source>
        <dbReference type="Proteomes" id="UP000234950"/>
    </source>
</evidence>
<dbReference type="EMBL" id="PGVE01000044">
    <property type="protein sequence ID" value="PLS04243.1"/>
    <property type="molecule type" value="Genomic_DNA"/>
</dbReference>
<sequence length="317" mass="37054">MMDLIWKINIERPLAYFKSGQFVSAEDWKHKEMLLSKDFELIIGLQQSIYIQVGNLQYEIQPGDVLLIPPGVRYFGYYPSQKGASFFWLHFFPRVEAVTYSKEKLINHLMASEINTHKAAINNSIFLPDFFRVTFTDKPFILMKQILDIANASYYSTFAVDYLVTELLIELTEQYQKQLLQSTTNPSENSQKFAQIVEWIRVNIYEDLCVKEVADTFSFNPDHLTRLFKKNIGMSTIKYINTLKLKKAKELLCTTNKSIKEISYELNFKDEKYFMKLFKNYEGITPSQFRDAYTHTYINTISVDPDIPIPSHLSHSS</sequence>
<dbReference type="Gene3D" id="1.10.10.60">
    <property type="entry name" value="Homeodomain-like"/>
    <property type="match status" value="2"/>
</dbReference>
<dbReference type="SUPFAM" id="SSF51215">
    <property type="entry name" value="Regulatory protein AraC"/>
    <property type="match status" value="1"/>
</dbReference>
<dbReference type="GO" id="GO:0003700">
    <property type="term" value="F:DNA-binding transcription factor activity"/>
    <property type="evidence" value="ECO:0007669"/>
    <property type="project" value="InterPro"/>
</dbReference>
<proteinExistence type="predicted"/>
<comment type="caution">
    <text evidence="5">The sequence shown here is derived from an EMBL/GenBank/DDBJ whole genome shotgun (WGS) entry which is preliminary data.</text>
</comment>
<evidence type="ECO:0000256" key="2">
    <source>
        <dbReference type="ARBA" id="ARBA00023125"/>
    </source>
</evidence>